<feature type="region of interest" description="Disordered" evidence="2">
    <location>
        <begin position="441"/>
        <end position="515"/>
    </location>
</feature>
<dbReference type="PANTHER" id="PTHR14522:SF2">
    <property type="entry name" value="PROLINE-RICH PROTEIN 14"/>
    <property type="match status" value="1"/>
</dbReference>
<feature type="compositionally biased region" description="Basic and acidic residues" evidence="2">
    <location>
        <begin position="227"/>
        <end position="240"/>
    </location>
</feature>
<feature type="region of interest" description="Disordered" evidence="2">
    <location>
        <begin position="830"/>
        <end position="858"/>
    </location>
</feature>
<feature type="region of interest" description="Disordered" evidence="2">
    <location>
        <begin position="268"/>
        <end position="288"/>
    </location>
</feature>
<name>A0A3P9KRU0_ORYLA</name>
<dbReference type="InterPro" id="IPR026320">
    <property type="entry name" value="PRR14"/>
</dbReference>
<dbReference type="AlphaFoldDB" id="A0A3P9KRU0"/>
<dbReference type="PANTHER" id="PTHR14522">
    <property type="entry name" value="EMO2-RELATED"/>
    <property type="match status" value="1"/>
</dbReference>
<accession>A0A3P9KRU0</accession>
<feature type="compositionally biased region" description="Polar residues" evidence="2">
    <location>
        <begin position="302"/>
        <end position="319"/>
    </location>
</feature>
<feature type="compositionally biased region" description="Basic residues" evidence="2">
    <location>
        <begin position="831"/>
        <end position="846"/>
    </location>
</feature>
<feature type="compositionally biased region" description="Pro residues" evidence="2">
    <location>
        <begin position="955"/>
        <end position="965"/>
    </location>
</feature>
<evidence type="ECO:0000259" key="3">
    <source>
        <dbReference type="Pfam" id="PF15386"/>
    </source>
</evidence>
<feature type="compositionally biased region" description="Polar residues" evidence="2">
    <location>
        <begin position="78"/>
        <end position="95"/>
    </location>
</feature>
<feature type="region of interest" description="Disordered" evidence="2">
    <location>
        <begin position="1131"/>
        <end position="1154"/>
    </location>
</feature>
<feature type="compositionally biased region" description="Basic and acidic residues" evidence="2">
    <location>
        <begin position="377"/>
        <end position="389"/>
    </location>
</feature>
<feature type="compositionally biased region" description="Low complexity" evidence="2">
    <location>
        <begin position="933"/>
        <end position="954"/>
    </location>
</feature>
<feature type="region of interest" description="Disordered" evidence="2">
    <location>
        <begin position="608"/>
        <end position="699"/>
    </location>
</feature>
<feature type="compositionally biased region" description="Polar residues" evidence="2">
    <location>
        <begin position="366"/>
        <end position="376"/>
    </location>
</feature>
<protein>
    <recommendedName>
        <fullName evidence="3">Tantalus-like domain-containing protein</fullName>
    </recommendedName>
</protein>
<evidence type="ECO:0000313" key="5">
    <source>
        <dbReference type="Proteomes" id="UP000265180"/>
    </source>
</evidence>
<feature type="region of interest" description="Disordered" evidence="2">
    <location>
        <begin position="21"/>
        <end position="123"/>
    </location>
</feature>
<reference evidence="4" key="4">
    <citation type="submission" date="2025-09" db="UniProtKB">
        <authorList>
            <consortium name="Ensembl"/>
        </authorList>
    </citation>
    <scope>IDENTIFICATION</scope>
    <source>
        <strain evidence="4">HNI</strain>
    </source>
</reference>
<feature type="compositionally biased region" description="Polar residues" evidence="2">
    <location>
        <begin position="244"/>
        <end position="255"/>
    </location>
</feature>
<feature type="domain" description="Tantalus-like" evidence="3">
    <location>
        <begin position="1054"/>
        <end position="1111"/>
    </location>
</feature>
<proteinExistence type="predicted"/>
<sequence length="1183" mass="129708">MLTHPSDSLAQIIFPMDEDAIAPNPVCSAPPQSEPAPPFLPLSYITPSCPKDGLSGHQRSGGGVRGIRGQMQKKQGYADTQVTQKPSRNSPSTANDQEESAIMDEFSRPTVELQTEQKESETRQKNVVVFSGKHKAETFEETTSQNTCLTQPDMYTCGEIPIGRVVEDAGAPKGWVIGPLVQSLKSKMASFTEIVMTPVKFFRTGSPPPSIDCSSKQADGDDATDELENHNQDAESHLQAHGDSGNTECSQTASPKYSRKLKFDGFSTDTREQRDECALNQQEQSSSSVPLLDASLACVVSQPHSEPSGPTLSWSSKLSASHESKLNRSSSEENPRSRPRGDAGISDRRAFQQNLVKVEPSETNRKPSVSSSTFHSNTDEDALRREESSRCSVQNRLRSKLSGGANKTPLLPILSTQPVECQANSEVLLVSGVAAKRGLRPNCHEKDASKRKKVTSLSHETKSRPFLSTDSSVGRKSKAPRKMSASTNPTASEEEAVKQSKRKRIEPAKGSTKARNGLERAAANCCPDPMLLCSSGVAPHDASKGCKSKAKHVSSRESLKTKAADGEARVRVKHSALSIHLESSAVISQVSVALVHLDEKQLQCATAKDNPMKRKLSRDARPAADETPVPAPSGCKTSQNRLTTRPYQRPKRPKNALYDALEPPSSAKTPEQCTDGLKTKDNQQENGKVEISKRSSDSEMTAFEQTAQHVSTRSHTSVDSYEEDKCVVDQGNSPFTESFLKNSETRSKSHMRLVKRRADSHNRRCRVLQTRSPKAEEVTISATMEDADLASSSIRDSESSLSRCLQRSYSCPEILSLECHDAPWRSLHSPHPSRFHASHHHHHHGPHVSPPHKTLRRARRHTVCSVEVEREIAPLCLRKEVYPFRRSAPHEPVPRHPSPTHTHSPSASLSALASCFLSSPLAFLSKKGDCRGSSASSSSSAHFSPPSSSSSVTPQPCPSTWPPGLSPRADASATSDSSCSGNPVQLESERRQRSEEEYDGEDTSSSSQECEDVVLREEKALSDSEIKLVQQHQERKKVSSIRIRKTLPKPQTNLTPMGLPKPIRVKKKEFSLEEIYTNKNFTKPPGSRLETIFEVALNRKNGSESWFGQRRVKRFLEFLEVGGARKPKKALVGSGKAGISSSRTRRGAFSKDGPPLSIQDVDSLLCAKLDQLSLWLISDQTET</sequence>
<organism evidence="4 5">
    <name type="scientific">Oryzias latipes</name>
    <name type="common">Japanese rice fish</name>
    <name type="synonym">Japanese killifish</name>
    <dbReference type="NCBI Taxonomy" id="8090"/>
    <lineage>
        <taxon>Eukaryota</taxon>
        <taxon>Metazoa</taxon>
        <taxon>Chordata</taxon>
        <taxon>Craniata</taxon>
        <taxon>Vertebrata</taxon>
        <taxon>Euteleostomi</taxon>
        <taxon>Actinopterygii</taxon>
        <taxon>Neopterygii</taxon>
        <taxon>Teleostei</taxon>
        <taxon>Neoteleostei</taxon>
        <taxon>Acanthomorphata</taxon>
        <taxon>Ovalentaria</taxon>
        <taxon>Atherinomorphae</taxon>
        <taxon>Beloniformes</taxon>
        <taxon>Adrianichthyidae</taxon>
        <taxon>Oryziinae</taxon>
        <taxon>Oryzias</taxon>
    </lineage>
</organism>
<reference evidence="4" key="3">
    <citation type="submission" date="2025-08" db="UniProtKB">
        <authorList>
            <consortium name="Ensembl"/>
        </authorList>
    </citation>
    <scope>IDENTIFICATION</scope>
    <source>
        <strain evidence="4">HNI</strain>
    </source>
</reference>
<evidence type="ECO:0000313" key="4">
    <source>
        <dbReference type="Ensembl" id="ENSORLP00020011091.1"/>
    </source>
</evidence>
<feature type="compositionally biased region" description="Low complexity" evidence="2">
    <location>
        <begin position="966"/>
        <end position="980"/>
    </location>
</feature>
<feature type="compositionally biased region" description="Basic and acidic residues" evidence="2">
    <location>
        <begin position="677"/>
        <end position="697"/>
    </location>
</feature>
<feature type="compositionally biased region" description="Basic and acidic residues" evidence="2">
    <location>
        <begin position="320"/>
        <end position="350"/>
    </location>
</feature>
<feature type="compositionally biased region" description="Polar residues" evidence="2">
    <location>
        <begin position="279"/>
        <end position="288"/>
    </location>
</feature>
<feature type="region of interest" description="Disordered" evidence="2">
    <location>
        <begin position="205"/>
        <end position="255"/>
    </location>
</feature>
<dbReference type="InterPro" id="IPR028149">
    <property type="entry name" value="Tantalus-like"/>
</dbReference>
<dbReference type="Ensembl" id="ENSORLT00020017899.1">
    <property type="protein sequence ID" value="ENSORLP00020011091.1"/>
    <property type="gene ID" value="ENSORLG00020012020.1"/>
</dbReference>
<evidence type="ECO:0000256" key="2">
    <source>
        <dbReference type="SAM" id="MobiDB-lite"/>
    </source>
</evidence>
<dbReference type="Proteomes" id="UP000265180">
    <property type="component" value="Chromosome 8"/>
</dbReference>
<feature type="region of interest" description="Disordered" evidence="2">
    <location>
        <begin position="301"/>
        <end position="405"/>
    </location>
</feature>
<keyword evidence="1" id="KW-0597">Phosphoprotein</keyword>
<feature type="region of interest" description="Disordered" evidence="2">
    <location>
        <begin position="928"/>
        <end position="1011"/>
    </location>
</feature>
<reference evidence="4 5" key="2">
    <citation type="submission" date="2017-04" db="EMBL/GenBank/DDBJ databases">
        <title>CpG methylation of centromeres and impact of large insertions on vertebrate speciation.</title>
        <authorList>
            <person name="Ichikawa K."/>
            <person name="Yoshimura J."/>
            <person name="Morishita S."/>
        </authorList>
    </citation>
    <scope>NUCLEOTIDE SEQUENCE</scope>
    <source>
        <strain evidence="4 5">HNI</strain>
    </source>
</reference>
<dbReference type="Pfam" id="PF15386">
    <property type="entry name" value="Tantalus"/>
    <property type="match status" value="1"/>
</dbReference>
<reference key="1">
    <citation type="journal article" date="2007" name="Nature">
        <title>The medaka draft genome and insights into vertebrate genome evolution.</title>
        <authorList>
            <person name="Kasahara M."/>
            <person name="Naruse K."/>
            <person name="Sasaki S."/>
            <person name="Nakatani Y."/>
            <person name="Qu W."/>
            <person name="Ahsan B."/>
            <person name="Yamada T."/>
            <person name="Nagayasu Y."/>
            <person name="Doi K."/>
            <person name="Kasai Y."/>
            <person name="Jindo T."/>
            <person name="Kobayashi D."/>
            <person name="Shimada A."/>
            <person name="Toyoda A."/>
            <person name="Kuroki Y."/>
            <person name="Fujiyama A."/>
            <person name="Sasaki T."/>
            <person name="Shimizu A."/>
            <person name="Asakawa S."/>
            <person name="Shimizu N."/>
            <person name="Hashimoto S."/>
            <person name="Yang J."/>
            <person name="Lee Y."/>
            <person name="Matsushima K."/>
            <person name="Sugano S."/>
            <person name="Sakaizumi M."/>
            <person name="Narita T."/>
            <person name="Ohishi K."/>
            <person name="Haga S."/>
            <person name="Ohta F."/>
            <person name="Nomoto H."/>
            <person name="Nogata K."/>
            <person name="Morishita T."/>
            <person name="Endo T."/>
            <person name="Shin-I T."/>
            <person name="Takeda H."/>
            <person name="Morishita S."/>
            <person name="Kohara Y."/>
        </authorList>
    </citation>
    <scope>NUCLEOTIDE SEQUENCE [LARGE SCALE GENOMIC DNA]</scope>
    <source>
        <strain>Hd-rR</strain>
    </source>
</reference>
<feature type="compositionally biased region" description="Polar residues" evidence="2">
    <location>
        <begin position="635"/>
        <end position="646"/>
    </location>
</feature>
<evidence type="ECO:0000256" key="1">
    <source>
        <dbReference type="ARBA" id="ARBA00022553"/>
    </source>
</evidence>